<dbReference type="Gene3D" id="2.40.30.170">
    <property type="match status" value="1"/>
</dbReference>
<feature type="region of interest" description="Disordered" evidence="2">
    <location>
        <begin position="350"/>
        <end position="376"/>
    </location>
</feature>
<feature type="domain" description="YknX-like beta-barrel" evidence="6">
    <location>
        <begin position="237"/>
        <end position="313"/>
    </location>
</feature>
<dbReference type="Pfam" id="PF25990">
    <property type="entry name" value="Beta-barrel_YknX"/>
    <property type="match status" value="1"/>
</dbReference>
<proteinExistence type="inferred from homology"/>
<evidence type="ECO:0000259" key="6">
    <source>
        <dbReference type="Pfam" id="PF25990"/>
    </source>
</evidence>
<evidence type="ECO:0000313" key="7">
    <source>
        <dbReference type="EMBL" id="GGC62210.1"/>
    </source>
</evidence>
<organism evidence="7 8">
    <name type="scientific">Pedobacter quisquiliarum</name>
    <dbReference type="NCBI Taxonomy" id="1834438"/>
    <lineage>
        <taxon>Bacteria</taxon>
        <taxon>Pseudomonadati</taxon>
        <taxon>Bacteroidota</taxon>
        <taxon>Sphingobacteriia</taxon>
        <taxon>Sphingobacteriales</taxon>
        <taxon>Sphingobacteriaceae</taxon>
        <taxon>Pedobacter</taxon>
    </lineage>
</organism>
<dbReference type="NCBIfam" id="TIGR01730">
    <property type="entry name" value="RND_mfp"/>
    <property type="match status" value="1"/>
</dbReference>
<dbReference type="EMBL" id="BMIL01000004">
    <property type="protein sequence ID" value="GGC62210.1"/>
    <property type="molecule type" value="Genomic_DNA"/>
</dbReference>
<protein>
    <submittedName>
        <fullName evidence="7">RND transporter</fullName>
    </submittedName>
</protein>
<evidence type="ECO:0000256" key="1">
    <source>
        <dbReference type="ARBA" id="ARBA00009477"/>
    </source>
</evidence>
<dbReference type="InterPro" id="IPR058637">
    <property type="entry name" value="YknX-like_C"/>
</dbReference>
<dbReference type="PANTHER" id="PTHR30469">
    <property type="entry name" value="MULTIDRUG RESISTANCE PROTEIN MDTA"/>
    <property type="match status" value="1"/>
</dbReference>
<dbReference type="GO" id="GO:0015562">
    <property type="term" value="F:efflux transmembrane transporter activity"/>
    <property type="evidence" value="ECO:0007669"/>
    <property type="project" value="TreeGrafter"/>
</dbReference>
<evidence type="ECO:0000256" key="2">
    <source>
        <dbReference type="SAM" id="MobiDB-lite"/>
    </source>
</evidence>
<dbReference type="Gene3D" id="2.40.50.100">
    <property type="match status" value="2"/>
</dbReference>
<gene>
    <name evidence="7" type="ORF">GCM10011387_14830</name>
</gene>
<dbReference type="GO" id="GO:1990281">
    <property type="term" value="C:efflux pump complex"/>
    <property type="evidence" value="ECO:0007669"/>
    <property type="project" value="TreeGrafter"/>
</dbReference>
<reference evidence="7" key="1">
    <citation type="journal article" date="2014" name="Int. J. Syst. Evol. Microbiol.">
        <title>Complete genome sequence of Corynebacterium casei LMG S-19264T (=DSM 44701T), isolated from a smear-ripened cheese.</title>
        <authorList>
            <consortium name="US DOE Joint Genome Institute (JGI-PGF)"/>
            <person name="Walter F."/>
            <person name="Albersmeier A."/>
            <person name="Kalinowski J."/>
            <person name="Ruckert C."/>
        </authorList>
    </citation>
    <scope>NUCLEOTIDE SEQUENCE</scope>
    <source>
        <strain evidence="7">CGMCC 1.15343</strain>
    </source>
</reference>
<comment type="similarity">
    <text evidence="1">Belongs to the membrane fusion protein (MFP) (TC 8.A.1) family.</text>
</comment>
<comment type="caution">
    <text evidence="7">The sequence shown here is derived from an EMBL/GenBank/DDBJ whole genome shotgun (WGS) entry which is preliminary data.</text>
</comment>
<feature type="domain" description="Multidrug resistance protein MdtA-like alpha-helical hairpin" evidence="3">
    <location>
        <begin position="117"/>
        <end position="182"/>
    </location>
</feature>
<dbReference type="Pfam" id="PF25989">
    <property type="entry name" value="YknX_C"/>
    <property type="match status" value="1"/>
</dbReference>
<name>A0A916U7C6_9SPHI</name>
<evidence type="ECO:0000259" key="5">
    <source>
        <dbReference type="Pfam" id="PF25989"/>
    </source>
</evidence>
<sequence length="455" mass="48468">MKLKHILIAVGGLIVLLLILKVTGVIGGEKIEQITVDKASDRTVVETVTASGKIQPETEVKLSSEVSGEVTELLVKEGDIVKKGQLLCKVRPDVLKSGYDRARASYSSQKAAVASSAQQLKQTEANFINAEATYKRNVELYKKKVISQAEFDSAKAAFLTAQANLEAAKQNLVGAKFGLEQSGANVQEASANLAKATIYAPVDGVISKLSVELGDRILGTAQFAGTEIMRISNLTSMEVNVDVNENDINRVNVGDSAMIEVDAFADKKFKGIVTEIASSSKDVGAAQTSVDQVTNFVVKIRILADSYTDVKGGAKDLPSPFRPGLSATVDIMSESVKGISVPIQAVYTGDKSKGGSTAEAKDTPPATEGGDDKQKSKLADKTIKQYVFAFENGTVKQVEVTTGIQNDQFIIVKSGLKPGTEVVSGPYSAIQNRLKDGMKVEKTTKDQLFANPGKK</sequence>
<dbReference type="SUPFAM" id="SSF111369">
    <property type="entry name" value="HlyD-like secretion proteins"/>
    <property type="match status" value="2"/>
</dbReference>
<reference evidence="7" key="2">
    <citation type="submission" date="2020-09" db="EMBL/GenBank/DDBJ databases">
        <authorList>
            <person name="Sun Q."/>
            <person name="Zhou Y."/>
        </authorList>
    </citation>
    <scope>NUCLEOTIDE SEQUENCE</scope>
    <source>
        <strain evidence="7">CGMCC 1.15343</strain>
    </source>
</reference>
<accession>A0A916U7C6</accession>
<evidence type="ECO:0000259" key="3">
    <source>
        <dbReference type="Pfam" id="PF25876"/>
    </source>
</evidence>
<keyword evidence="8" id="KW-1185">Reference proteome</keyword>
<dbReference type="PRINTS" id="PR01490">
    <property type="entry name" value="RTXTOXIND"/>
</dbReference>
<dbReference type="InterPro" id="IPR006143">
    <property type="entry name" value="RND_pump_MFP"/>
</dbReference>
<dbReference type="Proteomes" id="UP000651668">
    <property type="component" value="Unassembled WGS sequence"/>
</dbReference>
<dbReference type="InterPro" id="IPR058624">
    <property type="entry name" value="MdtA-like_HH"/>
</dbReference>
<feature type="domain" description="Multidrug resistance protein MdtA-like barrel-sandwich hybrid" evidence="4">
    <location>
        <begin position="60"/>
        <end position="218"/>
    </location>
</feature>
<evidence type="ECO:0000259" key="4">
    <source>
        <dbReference type="Pfam" id="PF25917"/>
    </source>
</evidence>
<dbReference type="Gene3D" id="1.10.287.470">
    <property type="entry name" value="Helix hairpin bin"/>
    <property type="match status" value="1"/>
</dbReference>
<dbReference type="PANTHER" id="PTHR30469:SF33">
    <property type="entry name" value="SLR1207 PROTEIN"/>
    <property type="match status" value="1"/>
</dbReference>
<evidence type="ECO:0000313" key="8">
    <source>
        <dbReference type="Proteomes" id="UP000651668"/>
    </source>
</evidence>
<dbReference type="InterPro" id="IPR058625">
    <property type="entry name" value="MdtA-like_BSH"/>
</dbReference>
<dbReference type="Gene3D" id="2.40.420.20">
    <property type="match status" value="1"/>
</dbReference>
<dbReference type="InterPro" id="IPR058636">
    <property type="entry name" value="Beta-barrel_YknX"/>
</dbReference>
<dbReference type="RefSeq" id="WP_188626230.1">
    <property type="nucleotide sequence ID" value="NZ_BMIL01000004.1"/>
</dbReference>
<dbReference type="Pfam" id="PF25917">
    <property type="entry name" value="BSH_RND"/>
    <property type="match status" value="1"/>
</dbReference>
<feature type="domain" description="YknX-like C-terminal permuted SH3-like" evidence="5">
    <location>
        <begin position="381"/>
        <end position="441"/>
    </location>
</feature>
<dbReference type="Pfam" id="PF25876">
    <property type="entry name" value="HH_MFP_RND"/>
    <property type="match status" value="1"/>
</dbReference>
<dbReference type="AlphaFoldDB" id="A0A916U7C6"/>